<dbReference type="Proteomes" id="UP000824120">
    <property type="component" value="Chromosome 9"/>
</dbReference>
<dbReference type="EMBL" id="JACXVP010000009">
    <property type="protein sequence ID" value="KAG5586200.1"/>
    <property type="molecule type" value="Genomic_DNA"/>
</dbReference>
<name>A0A9J5XH01_SOLCO</name>
<accession>A0A9J5XH01</accession>
<gene>
    <name evidence="1" type="ORF">H5410_046634</name>
</gene>
<organism evidence="1 2">
    <name type="scientific">Solanum commersonii</name>
    <name type="common">Commerson's wild potato</name>
    <name type="synonym">Commerson's nightshade</name>
    <dbReference type="NCBI Taxonomy" id="4109"/>
    <lineage>
        <taxon>Eukaryota</taxon>
        <taxon>Viridiplantae</taxon>
        <taxon>Streptophyta</taxon>
        <taxon>Embryophyta</taxon>
        <taxon>Tracheophyta</taxon>
        <taxon>Spermatophyta</taxon>
        <taxon>Magnoliopsida</taxon>
        <taxon>eudicotyledons</taxon>
        <taxon>Gunneridae</taxon>
        <taxon>Pentapetalae</taxon>
        <taxon>asterids</taxon>
        <taxon>lamiids</taxon>
        <taxon>Solanales</taxon>
        <taxon>Solanaceae</taxon>
        <taxon>Solanoideae</taxon>
        <taxon>Solaneae</taxon>
        <taxon>Solanum</taxon>
    </lineage>
</organism>
<protein>
    <submittedName>
        <fullName evidence="1">Uncharacterized protein</fullName>
    </submittedName>
</protein>
<reference evidence="1 2" key="1">
    <citation type="submission" date="2020-09" db="EMBL/GenBank/DDBJ databases">
        <title>De no assembly of potato wild relative species, Solanum commersonii.</title>
        <authorList>
            <person name="Cho K."/>
        </authorList>
    </citation>
    <scope>NUCLEOTIDE SEQUENCE [LARGE SCALE GENOMIC DNA]</scope>
    <source>
        <strain evidence="1">LZ3.2</strain>
        <tissue evidence="1">Leaf</tissue>
    </source>
</reference>
<dbReference type="AlphaFoldDB" id="A0A9J5XH01"/>
<dbReference type="OrthoDB" id="1323772at2759"/>
<proteinExistence type="predicted"/>
<comment type="caution">
    <text evidence="1">The sequence shown here is derived from an EMBL/GenBank/DDBJ whole genome shotgun (WGS) entry which is preliminary data.</text>
</comment>
<evidence type="ECO:0000313" key="1">
    <source>
        <dbReference type="EMBL" id="KAG5586200.1"/>
    </source>
</evidence>
<keyword evidence="2" id="KW-1185">Reference proteome</keyword>
<sequence length="117" mass="13663">MFSSNNKIVGKLCNKSAQYKSITKIFENDERNVDAADLGLNFDKSDKWFVCARKFDNNSPISESWENKNRTYGHPIVPKLELRNNIGSSSKFYFPQDESYEDDFFSDDEFDEHTNIK</sequence>
<evidence type="ECO:0000313" key="2">
    <source>
        <dbReference type="Proteomes" id="UP000824120"/>
    </source>
</evidence>